<gene>
    <name evidence="1" type="ORF">CALCODRAFT_505462</name>
</gene>
<sequence>MSNLSPSNYSSALFGPEAEVLQQVFISRYLSVAGYTVLLFDLVSVVWPANWSIVKILFLISATSCHVRDSRHTCQGPANDESSALISFQEVITYYQSAVLALVNGRSANLTQP</sequence>
<dbReference type="OrthoDB" id="3251775at2759"/>
<dbReference type="Proteomes" id="UP000076842">
    <property type="component" value="Unassembled WGS sequence"/>
</dbReference>
<name>A0A165K5E9_9BASI</name>
<dbReference type="AlphaFoldDB" id="A0A165K5E9"/>
<protein>
    <submittedName>
        <fullName evidence="1">Uncharacterized protein</fullName>
    </submittedName>
</protein>
<accession>A0A165K5E9</accession>
<reference evidence="1 2" key="1">
    <citation type="journal article" date="2016" name="Mol. Biol. Evol.">
        <title>Comparative Genomics of Early-Diverging Mushroom-Forming Fungi Provides Insights into the Origins of Lignocellulose Decay Capabilities.</title>
        <authorList>
            <person name="Nagy L.G."/>
            <person name="Riley R."/>
            <person name="Tritt A."/>
            <person name="Adam C."/>
            <person name="Daum C."/>
            <person name="Floudas D."/>
            <person name="Sun H."/>
            <person name="Yadav J.S."/>
            <person name="Pangilinan J."/>
            <person name="Larsson K.H."/>
            <person name="Matsuura K."/>
            <person name="Barry K."/>
            <person name="Labutti K."/>
            <person name="Kuo R."/>
            <person name="Ohm R.A."/>
            <person name="Bhattacharya S.S."/>
            <person name="Shirouzu T."/>
            <person name="Yoshinaga Y."/>
            <person name="Martin F.M."/>
            <person name="Grigoriev I.V."/>
            <person name="Hibbett D.S."/>
        </authorList>
    </citation>
    <scope>NUCLEOTIDE SEQUENCE [LARGE SCALE GENOMIC DNA]</scope>
    <source>
        <strain evidence="1 2">HHB12733</strain>
    </source>
</reference>
<dbReference type="InParanoid" id="A0A165K5E9"/>
<proteinExistence type="predicted"/>
<dbReference type="EMBL" id="KV423915">
    <property type="protein sequence ID" value="KZT62707.1"/>
    <property type="molecule type" value="Genomic_DNA"/>
</dbReference>
<organism evidence="1 2">
    <name type="scientific">Calocera cornea HHB12733</name>
    <dbReference type="NCBI Taxonomy" id="1353952"/>
    <lineage>
        <taxon>Eukaryota</taxon>
        <taxon>Fungi</taxon>
        <taxon>Dikarya</taxon>
        <taxon>Basidiomycota</taxon>
        <taxon>Agaricomycotina</taxon>
        <taxon>Dacrymycetes</taxon>
        <taxon>Dacrymycetales</taxon>
        <taxon>Dacrymycetaceae</taxon>
        <taxon>Calocera</taxon>
    </lineage>
</organism>
<evidence type="ECO:0000313" key="1">
    <source>
        <dbReference type="EMBL" id="KZT62707.1"/>
    </source>
</evidence>
<keyword evidence="2" id="KW-1185">Reference proteome</keyword>
<evidence type="ECO:0000313" key="2">
    <source>
        <dbReference type="Proteomes" id="UP000076842"/>
    </source>
</evidence>